<protein>
    <submittedName>
        <fullName evidence="1">Uncharacterized protein</fullName>
    </submittedName>
</protein>
<feature type="non-terminal residue" evidence="1">
    <location>
        <position position="1"/>
    </location>
</feature>
<comment type="caution">
    <text evidence="1">The sequence shown here is derived from an EMBL/GenBank/DDBJ whole genome shotgun (WGS) entry which is preliminary data.</text>
</comment>
<proteinExistence type="predicted"/>
<reference evidence="1" key="1">
    <citation type="submission" date="2023-07" db="EMBL/GenBank/DDBJ databases">
        <title>Black Yeasts Isolated from many extreme environments.</title>
        <authorList>
            <person name="Coleine C."/>
            <person name="Stajich J.E."/>
            <person name="Selbmann L."/>
        </authorList>
    </citation>
    <scope>NUCLEOTIDE SEQUENCE</scope>
    <source>
        <strain evidence="1">CCFEE 5714</strain>
    </source>
</reference>
<evidence type="ECO:0000313" key="2">
    <source>
        <dbReference type="Proteomes" id="UP001281147"/>
    </source>
</evidence>
<dbReference type="EMBL" id="JAUTXU010000279">
    <property type="protein sequence ID" value="KAK3690784.1"/>
    <property type="molecule type" value="Genomic_DNA"/>
</dbReference>
<accession>A0ACC3MGM5</accession>
<organism evidence="1 2">
    <name type="scientific">Vermiconidia calcicola</name>
    <dbReference type="NCBI Taxonomy" id="1690605"/>
    <lineage>
        <taxon>Eukaryota</taxon>
        <taxon>Fungi</taxon>
        <taxon>Dikarya</taxon>
        <taxon>Ascomycota</taxon>
        <taxon>Pezizomycotina</taxon>
        <taxon>Dothideomycetes</taxon>
        <taxon>Dothideomycetidae</taxon>
        <taxon>Mycosphaerellales</taxon>
        <taxon>Extremaceae</taxon>
        <taxon>Vermiconidia</taxon>
    </lineage>
</organism>
<name>A0ACC3MGM5_9PEZI</name>
<dbReference type="Proteomes" id="UP001281147">
    <property type="component" value="Unassembled WGS sequence"/>
</dbReference>
<keyword evidence="2" id="KW-1185">Reference proteome</keyword>
<gene>
    <name evidence="1" type="ORF">LTR37_018958</name>
</gene>
<sequence length="482" mass="53673">KRKIACDLAKPSCSQCTKSKWRCPGYDTHSRFYVYSEDGQSHGAAPSRPSRATAAPRTALTARAGLVFPNSGSDALRNVFVFNLKSEATAARFMIVPEHHILNHIAGRIGQSSALDDAVRCICSCPKQPTERKTTPLAQEKLYLKAINSLQRSLNDPERCLASDTIAAATLLQMFEHSMSPFQQNWVAHANGVIKMLELRGPERINDGLEKAIFQAQFGNIFSKAVQDRSSCFLAESRWRALLDPPERPEGADSTQSFPWFNVAVFLPGILSNYEQWQGNRSGTSGYDGERGLYTGTSGRPANDSDVDYCRLDSFIPHVCKVRQYFEQLRIQHDCTEDAALPTAKRQATEQNNLARRISLASRLSVNVISMMLDYIMMDVASTDVRANTLRDDYDLSSMATPALGRFKSFASKAKSQLEALKEMDNVASTYTARLTKLELDHFLEAAYKTNSRPDLLAVVDGMVLFLRPHKARLVTEKLLGD</sequence>
<evidence type="ECO:0000313" key="1">
    <source>
        <dbReference type="EMBL" id="KAK3690784.1"/>
    </source>
</evidence>